<organism evidence="9 10">
    <name type="scientific">Platanthera guangdongensis</name>
    <dbReference type="NCBI Taxonomy" id="2320717"/>
    <lineage>
        <taxon>Eukaryota</taxon>
        <taxon>Viridiplantae</taxon>
        <taxon>Streptophyta</taxon>
        <taxon>Embryophyta</taxon>
        <taxon>Tracheophyta</taxon>
        <taxon>Spermatophyta</taxon>
        <taxon>Magnoliopsida</taxon>
        <taxon>Liliopsida</taxon>
        <taxon>Asparagales</taxon>
        <taxon>Orchidaceae</taxon>
        <taxon>Orchidoideae</taxon>
        <taxon>Orchideae</taxon>
        <taxon>Orchidinae</taxon>
        <taxon>Platanthera</taxon>
    </lineage>
</organism>
<feature type="transmembrane region" description="Helical" evidence="8">
    <location>
        <begin position="220"/>
        <end position="238"/>
    </location>
</feature>
<dbReference type="Proteomes" id="UP001412067">
    <property type="component" value="Unassembled WGS sequence"/>
</dbReference>
<comment type="similarity">
    <text evidence="2">Belongs to the auxin efflux carrier (TC 2.A.69.1) family.</text>
</comment>
<feature type="transmembrane region" description="Helical" evidence="8">
    <location>
        <begin position="189"/>
        <end position="208"/>
    </location>
</feature>
<proteinExistence type="inferred from homology"/>
<dbReference type="InterPro" id="IPR051107">
    <property type="entry name" value="Auxin_Efflux_Carrier"/>
</dbReference>
<feature type="transmembrane region" description="Helical" evidence="8">
    <location>
        <begin position="250"/>
        <end position="271"/>
    </location>
</feature>
<sequence>MISSATVYHVFESTVPLYVAMLLAYLSVKWGKLFTPNQCSTINKFVAKISIPLLSYQVISTNNPYQMNRKLLLADIVQKCLALLIFIILSKVYAKESFDLVITGFSVSTLPNTLVVGIPLLKGLYGDEAAKFLGQIVVLQSLVWYTLLLFLFEFRAAKVITDTPFENTGNTLSWLILSMVGRKLIVNPNTYACVAGLFWALISFRWGIMLPTIVQNSISILANGGLGMAMFSLGLFMATQSRIIACGFRMMIFSLVLRFIIGPALMAMPSYTMQMRGTLLNVAIIQVLIIYFAHFRRYEHKHLI</sequence>
<feature type="transmembrane region" description="Helical" evidence="8">
    <location>
        <begin position="132"/>
        <end position="152"/>
    </location>
</feature>
<dbReference type="InterPro" id="IPR004776">
    <property type="entry name" value="Mem_transp_PIN-like"/>
</dbReference>
<evidence type="ECO:0000256" key="7">
    <source>
        <dbReference type="ARBA" id="ARBA00023294"/>
    </source>
</evidence>
<evidence type="ECO:0000256" key="1">
    <source>
        <dbReference type="ARBA" id="ARBA00004141"/>
    </source>
</evidence>
<protein>
    <submittedName>
        <fullName evidence="9">Auxin efflux carrier component 5</fullName>
    </submittedName>
</protein>
<feature type="transmembrane region" description="Helical" evidence="8">
    <location>
        <begin position="101"/>
        <end position="120"/>
    </location>
</feature>
<gene>
    <name evidence="9" type="primary">PIN5</name>
    <name evidence="9" type="ORF">KSP40_PGU018883</name>
</gene>
<evidence type="ECO:0000256" key="5">
    <source>
        <dbReference type="ARBA" id="ARBA00022989"/>
    </source>
</evidence>
<reference evidence="9 10" key="1">
    <citation type="journal article" date="2022" name="Nat. Plants">
        <title>Genomes of leafy and leafless Platanthera orchids illuminate the evolution of mycoheterotrophy.</title>
        <authorList>
            <person name="Li M.H."/>
            <person name="Liu K.W."/>
            <person name="Li Z."/>
            <person name="Lu H.C."/>
            <person name="Ye Q.L."/>
            <person name="Zhang D."/>
            <person name="Wang J.Y."/>
            <person name="Li Y.F."/>
            <person name="Zhong Z.M."/>
            <person name="Liu X."/>
            <person name="Yu X."/>
            <person name="Liu D.K."/>
            <person name="Tu X.D."/>
            <person name="Liu B."/>
            <person name="Hao Y."/>
            <person name="Liao X.Y."/>
            <person name="Jiang Y.T."/>
            <person name="Sun W.H."/>
            <person name="Chen J."/>
            <person name="Chen Y.Q."/>
            <person name="Ai Y."/>
            <person name="Zhai J.W."/>
            <person name="Wu S.S."/>
            <person name="Zhou Z."/>
            <person name="Hsiao Y.Y."/>
            <person name="Wu W.L."/>
            <person name="Chen Y.Y."/>
            <person name="Lin Y.F."/>
            <person name="Hsu J.L."/>
            <person name="Li C.Y."/>
            <person name="Wang Z.W."/>
            <person name="Zhao X."/>
            <person name="Zhong W.Y."/>
            <person name="Ma X.K."/>
            <person name="Ma L."/>
            <person name="Huang J."/>
            <person name="Chen G.Z."/>
            <person name="Huang M.Z."/>
            <person name="Huang L."/>
            <person name="Peng D.H."/>
            <person name="Luo Y.B."/>
            <person name="Zou S.Q."/>
            <person name="Chen S.P."/>
            <person name="Lan S."/>
            <person name="Tsai W.C."/>
            <person name="Van de Peer Y."/>
            <person name="Liu Z.J."/>
        </authorList>
    </citation>
    <scope>NUCLEOTIDE SEQUENCE [LARGE SCALE GENOMIC DNA]</scope>
    <source>
        <strain evidence="9">Lor288</strain>
    </source>
</reference>
<evidence type="ECO:0000256" key="4">
    <source>
        <dbReference type="ARBA" id="ARBA00022692"/>
    </source>
</evidence>
<comment type="subcellular location">
    <subcellularLocation>
        <location evidence="1">Membrane</location>
        <topology evidence="1">Multi-pass membrane protein</topology>
    </subcellularLocation>
</comment>
<keyword evidence="4 8" id="KW-0812">Transmembrane</keyword>
<keyword evidence="7" id="KW-0927">Auxin signaling pathway</keyword>
<evidence type="ECO:0000256" key="8">
    <source>
        <dbReference type="SAM" id="Phobius"/>
    </source>
</evidence>
<feature type="transmembrane region" description="Helical" evidence="8">
    <location>
        <begin position="71"/>
        <end position="89"/>
    </location>
</feature>
<keyword evidence="5 8" id="KW-1133">Transmembrane helix</keyword>
<dbReference type="Pfam" id="PF03547">
    <property type="entry name" value="Mem_trans"/>
    <property type="match status" value="1"/>
</dbReference>
<comment type="caution">
    <text evidence="9">The sequence shown here is derived from an EMBL/GenBank/DDBJ whole genome shotgun (WGS) entry which is preliminary data.</text>
</comment>
<keyword evidence="3" id="KW-0813">Transport</keyword>
<dbReference type="PANTHER" id="PTHR31752:SF40">
    <property type="entry name" value="AUXIN EFFLUX CARRIER COMPONENT 8"/>
    <property type="match status" value="1"/>
</dbReference>
<evidence type="ECO:0000256" key="3">
    <source>
        <dbReference type="ARBA" id="ARBA00022448"/>
    </source>
</evidence>
<evidence type="ECO:0000256" key="2">
    <source>
        <dbReference type="ARBA" id="ARBA00009177"/>
    </source>
</evidence>
<evidence type="ECO:0000313" key="9">
    <source>
        <dbReference type="EMBL" id="KAK8958999.1"/>
    </source>
</evidence>
<keyword evidence="6 8" id="KW-0472">Membrane</keyword>
<keyword evidence="10" id="KW-1185">Reference proteome</keyword>
<feature type="transmembrane region" description="Helical" evidence="8">
    <location>
        <begin position="7"/>
        <end position="28"/>
    </location>
</feature>
<feature type="transmembrane region" description="Helical" evidence="8">
    <location>
        <begin position="277"/>
        <end position="295"/>
    </location>
</feature>
<evidence type="ECO:0000313" key="10">
    <source>
        <dbReference type="Proteomes" id="UP001412067"/>
    </source>
</evidence>
<evidence type="ECO:0000256" key="6">
    <source>
        <dbReference type="ARBA" id="ARBA00023136"/>
    </source>
</evidence>
<accession>A0ABR2M5W4</accession>
<dbReference type="PANTHER" id="PTHR31752">
    <property type="entry name" value="AUXIN EFFLUX CARRIER COMPONENT 1B-RELATED"/>
    <property type="match status" value="1"/>
</dbReference>
<dbReference type="EMBL" id="JBBWWR010000012">
    <property type="protein sequence ID" value="KAK8958999.1"/>
    <property type="molecule type" value="Genomic_DNA"/>
</dbReference>
<name>A0ABR2M5W4_9ASPA</name>